<dbReference type="Pfam" id="PF02645">
    <property type="entry name" value="DegV"/>
    <property type="match status" value="1"/>
</dbReference>
<dbReference type="InterPro" id="IPR050270">
    <property type="entry name" value="DegV_domain_contain"/>
</dbReference>
<reference evidence="2 3" key="1">
    <citation type="journal article" date="2015" name="Genome Announc.">
        <title>Expanding the biotechnology potential of lactobacilli through comparative genomics of 213 strains and associated genera.</title>
        <authorList>
            <person name="Sun Z."/>
            <person name="Harris H.M."/>
            <person name="McCann A."/>
            <person name="Guo C."/>
            <person name="Argimon S."/>
            <person name="Zhang W."/>
            <person name="Yang X."/>
            <person name="Jeffery I.B."/>
            <person name="Cooney J.C."/>
            <person name="Kagawa T.F."/>
            <person name="Liu W."/>
            <person name="Song Y."/>
            <person name="Salvetti E."/>
            <person name="Wrobel A."/>
            <person name="Rasinkangas P."/>
            <person name="Parkhill J."/>
            <person name="Rea M.C."/>
            <person name="O'Sullivan O."/>
            <person name="Ritari J."/>
            <person name="Douillard F.P."/>
            <person name="Paul Ross R."/>
            <person name="Yang R."/>
            <person name="Briner A.E."/>
            <person name="Felis G.E."/>
            <person name="de Vos W.M."/>
            <person name="Barrangou R."/>
            <person name="Klaenhammer T.R."/>
            <person name="Caufield P.W."/>
            <person name="Cui Y."/>
            <person name="Zhang H."/>
            <person name="O'Toole P.W."/>
        </authorList>
    </citation>
    <scope>NUCLEOTIDE SEQUENCE [LARGE SCALE GENOMIC DNA]</scope>
    <source>
        <strain evidence="2 3">DSM 23908</strain>
    </source>
</reference>
<evidence type="ECO:0000313" key="2">
    <source>
        <dbReference type="EMBL" id="KRN14613.1"/>
    </source>
</evidence>
<keyword evidence="1" id="KW-0446">Lipid-binding</keyword>
<dbReference type="PANTHER" id="PTHR33434:SF8">
    <property type="entry name" value="DEGV DOMAIN-CONTAINING PROTEIN SPR1019"/>
    <property type="match status" value="1"/>
</dbReference>
<dbReference type="PANTHER" id="PTHR33434">
    <property type="entry name" value="DEGV DOMAIN-CONTAINING PROTEIN DR_1986-RELATED"/>
    <property type="match status" value="1"/>
</dbReference>
<name>A0ABR5PXB6_9LACO</name>
<protein>
    <recommendedName>
        <fullName evidence="4">DegV family protein</fullName>
    </recommendedName>
</protein>
<accession>A0ABR5PXB6</accession>
<dbReference type="Gene3D" id="3.30.1180.10">
    <property type="match status" value="1"/>
</dbReference>
<dbReference type="InterPro" id="IPR043168">
    <property type="entry name" value="DegV_C"/>
</dbReference>
<proteinExistence type="predicted"/>
<dbReference type="EMBL" id="AYZO01000002">
    <property type="protein sequence ID" value="KRN14613.1"/>
    <property type="molecule type" value="Genomic_DNA"/>
</dbReference>
<comment type="caution">
    <text evidence="2">The sequence shown here is derived from an EMBL/GenBank/DDBJ whole genome shotgun (WGS) entry which is preliminary data.</text>
</comment>
<dbReference type="InterPro" id="IPR003797">
    <property type="entry name" value="DegV"/>
</dbReference>
<sequence>MYGRNRIEGIKLTKIKIMTDSSVQLTPEEIDRYQITIVPLTISIDGKTYIDGEDISRSDFVKKMKESVELPKTSQPSIGRFVDVIKNLTADGSKVIGIFLAKSLSGTIDAARQAVEIAGVGDQVTLIDSELTDRAEGLQVLAAAKDAQAGKTVEEIIAHVEQLKKGQELRMMVVDLKNLIKGGRLGALTGKVATLLNIRVELHMPDGQLGVFKKGRGKKFSKAFDEQVLKEIEEKKDRITDVGISYVDTPEEMELLADRIHEINPSINVLVRQTSPIVATHAGTGAYAILYIVK</sequence>
<dbReference type="SUPFAM" id="SSF82549">
    <property type="entry name" value="DAK1/DegV-like"/>
    <property type="match status" value="1"/>
</dbReference>
<evidence type="ECO:0000313" key="3">
    <source>
        <dbReference type="Proteomes" id="UP000051521"/>
    </source>
</evidence>
<keyword evidence="3" id="KW-1185">Reference proteome</keyword>
<dbReference type="Gene3D" id="3.40.50.10170">
    <property type="match status" value="1"/>
</dbReference>
<evidence type="ECO:0008006" key="4">
    <source>
        <dbReference type="Google" id="ProtNLM"/>
    </source>
</evidence>
<organism evidence="2 3">
    <name type="scientific">Lactobacillus gigeriorum DSM 23908 = CRBIP 24.85</name>
    <dbReference type="NCBI Taxonomy" id="1423751"/>
    <lineage>
        <taxon>Bacteria</taxon>
        <taxon>Bacillati</taxon>
        <taxon>Bacillota</taxon>
        <taxon>Bacilli</taxon>
        <taxon>Lactobacillales</taxon>
        <taxon>Lactobacillaceae</taxon>
        <taxon>Lactobacillus</taxon>
    </lineage>
</organism>
<dbReference type="Proteomes" id="UP000051521">
    <property type="component" value="Unassembled WGS sequence"/>
</dbReference>
<evidence type="ECO:0000256" key="1">
    <source>
        <dbReference type="ARBA" id="ARBA00023121"/>
    </source>
</evidence>
<dbReference type="PROSITE" id="PS51482">
    <property type="entry name" value="DEGV"/>
    <property type="match status" value="1"/>
</dbReference>
<dbReference type="NCBIfam" id="TIGR00762">
    <property type="entry name" value="DegV"/>
    <property type="match status" value="1"/>
</dbReference>
<gene>
    <name evidence="2" type="ORF">FC38_GL000697</name>
</gene>